<keyword evidence="4" id="KW-1185">Reference proteome</keyword>
<comment type="similarity">
    <text evidence="1">Belongs to the metallo-dependent hydrolases superfamily. NagA family.</text>
</comment>
<dbReference type="RefSeq" id="WP_129047195.1">
    <property type="nucleotide sequence ID" value="NZ_SDHX01000001.1"/>
</dbReference>
<reference evidence="3 4" key="1">
    <citation type="submission" date="2019-01" db="EMBL/GenBank/DDBJ databases">
        <title>Lacunisphaera sp. strain TWA-58.</title>
        <authorList>
            <person name="Chen W.-M."/>
        </authorList>
    </citation>
    <scope>NUCLEOTIDE SEQUENCE [LARGE SCALE GENOMIC DNA]</scope>
    <source>
        <strain evidence="3 4">TWA-58</strain>
    </source>
</reference>
<gene>
    <name evidence="3" type="ORF">ESB00_08080</name>
</gene>
<evidence type="ECO:0000256" key="1">
    <source>
        <dbReference type="ARBA" id="ARBA00010716"/>
    </source>
</evidence>
<organism evidence="3 4">
    <name type="scientific">Oleiharenicola lentus</name>
    <dbReference type="NCBI Taxonomy" id="2508720"/>
    <lineage>
        <taxon>Bacteria</taxon>
        <taxon>Pseudomonadati</taxon>
        <taxon>Verrucomicrobiota</taxon>
        <taxon>Opitutia</taxon>
        <taxon>Opitutales</taxon>
        <taxon>Opitutaceae</taxon>
        <taxon>Oleiharenicola</taxon>
    </lineage>
</organism>
<evidence type="ECO:0000313" key="4">
    <source>
        <dbReference type="Proteomes" id="UP000290218"/>
    </source>
</evidence>
<dbReference type="EMBL" id="SDHX01000001">
    <property type="protein sequence ID" value="RXK55830.1"/>
    <property type="molecule type" value="Genomic_DNA"/>
</dbReference>
<dbReference type="GO" id="GO:0008448">
    <property type="term" value="F:N-acetylglucosamine-6-phosphate deacetylase activity"/>
    <property type="evidence" value="ECO:0007669"/>
    <property type="project" value="TreeGrafter"/>
</dbReference>
<dbReference type="InterPro" id="IPR032466">
    <property type="entry name" value="Metal_Hydrolase"/>
</dbReference>
<proteinExistence type="inferred from homology"/>
<dbReference type="SUPFAM" id="SSF51556">
    <property type="entry name" value="Metallo-dependent hydrolases"/>
    <property type="match status" value="1"/>
</dbReference>
<sequence length="320" mass="34566">MPPRRSTARKTPPKSKAARGYFDLQVNGFAGVDFQQPDLSARQLAQAVAALHAHGTDRILLTLITDSIAQLCIKLARIEGILRRHPTLARTIVGYHLEGPYLLPERGYCGAHEPKWMHAPDIAEFEQLWVASGGRIRLMTLAPEWPGSPAFIRQLVARGVRIAIGHSNASADEIDAAVTAGLSLCTHLGNGVPLQLDRHDNIVQRLLARDELYAAFIPDGIHLPPHVLRNFVRAKPPDKVLFTTDAMAAAGAGPGRYRIAHLVTEVGADGIVRQPGETRYFAGSSLTMDKAAANVAAMTGWTAAQARSACSARIAKYLGC</sequence>
<dbReference type="Gene3D" id="3.20.20.140">
    <property type="entry name" value="Metal-dependent hydrolases"/>
    <property type="match status" value="1"/>
</dbReference>
<evidence type="ECO:0000256" key="2">
    <source>
        <dbReference type="ARBA" id="ARBA00022801"/>
    </source>
</evidence>
<dbReference type="GO" id="GO:0006046">
    <property type="term" value="P:N-acetylglucosamine catabolic process"/>
    <property type="evidence" value="ECO:0007669"/>
    <property type="project" value="TreeGrafter"/>
</dbReference>
<dbReference type="AlphaFoldDB" id="A0A4Q1CAA8"/>
<evidence type="ECO:0000313" key="3">
    <source>
        <dbReference type="EMBL" id="RXK55830.1"/>
    </source>
</evidence>
<dbReference type="Proteomes" id="UP000290218">
    <property type="component" value="Unassembled WGS sequence"/>
</dbReference>
<name>A0A4Q1CAA8_9BACT</name>
<dbReference type="PANTHER" id="PTHR11113">
    <property type="entry name" value="N-ACETYLGLUCOSAMINE-6-PHOSPHATE DEACETYLASE"/>
    <property type="match status" value="1"/>
</dbReference>
<keyword evidence="2" id="KW-0378">Hydrolase</keyword>
<protein>
    <submittedName>
        <fullName evidence="3">N-acetylglucosamine-6-phosphate deacetylase</fullName>
    </submittedName>
</protein>
<accession>A0A4Q1CAA8</accession>
<comment type="caution">
    <text evidence="3">The sequence shown here is derived from an EMBL/GenBank/DDBJ whole genome shotgun (WGS) entry which is preliminary data.</text>
</comment>
<dbReference type="PANTHER" id="PTHR11113:SF14">
    <property type="entry name" value="N-ACETYLGLUCOSAMINE-6-PHOSPHATE DEACETYLASE"/>
    <property type="match status" value="1"/>
</dbReference>
<dbReference type="OrthoDB" id="9776488at2"/>